<sequence length="78" mass="8106">MDASDCTICCAPAGMDMTGKDRAASASGAATVRGMKRVMERCSLQTSTDQPAMVLFPEYDEAGRTGGERITGRTPASG</sequence>
<reference evidence="2" key="1">
    <citation type="journal article" date="2019" name="Int. J. Syst. Evol. Microbiol.">
        <title>The Global Catalogue of Microorganisms (GCM) 10K type strain sequencing project: providing services to taxonomists for standard genome sequencing and annotation.</title>
        <authorList>
            <consortium name="The Broad Institute Genomics Platform"/>
            <consortium name="The Broad Institute Genome Sequencing Center for Infectious Disease"/>
            <person name="Wu L."/>
            <person name="Ma J."/>
        </authorList>
    </citation>
    <scope>NUCLEOTIDE SEQUENCE [LARGE SCALE GENOMIC DNA]</scope>
    <source>
        <strain evidence="2">JCM 17498</strain>
    </source>
</reference>
<name>A0ABP7D8Y0_9SPHN</name>
<evidence type="ECO:0000313" key="1">
    <source>
        <dbReference type="EMBL" id="GAA3700955.1"/>
    </source>
</evidence>
<proteinExistence type="predicted"/>
<comment type="caution">
    <text evidence="1">The sequence shown here is derived from an EMBL/GenBank/DDBJ whole genome shotgun (WGS) entry which is preliminary data.</text>
</comment>
<keyword evidence="2" id="KW-1185">Reference proteome</keyword>
<organism evidence="1 2">
    <name type="scientific">Sphingomonas cynarae</name>
    <dbReference type="NCBI Taxonomy" id="930197"/>
    <lineage>
        <taxon>Bacteria</taxon>
        <taxon>Pseudomonadati</taxon>
        <taxon>Pseudomonadota</taxon>
        <taxon>Alphaproteobacteria</taxon>
        <taxon>Sphingomonadales</taxon>
        <taxon>Sphingomonadaceae</taxon>
        <taxon>Sphingomonas</taxon>
    </lineage>
</organism>
<dbReference type="Proteomes" id="UP001500523">
    <property type="component" value="Unassembled WGS sequence"/>
</dbReference>
<accession>A0ABP7D8Y0</accession>
<evidence type="ECO:0000313" key="2">
    <source>
        <dbReference type="Proteomes" id="UP001500523"/>
    </source>
</evidence>
<dbReference type="EMBL" id="BAABBF010000002">
    <property type="protein sequence ID" value="GAA3700955.1"/>
    <property type="molecule type" value="Genomic_DNA"/>
</dbReference>
<gene>
    <name evidence="1" type="ORF">GCM10022268_08670</name>
</gene>
<protein>
    <submittedName>
        <fullName evidence="1">Uncharacterized protein</fullName>
    </submittedName>
</protein>